<organism evidence="2 3">
    <name type="scientific">Paenibacillus rhizolycopersici</name>
    <dbReference type="NCBI Taxonomy" id="2780073"/>
    <lineage>
        <taxon>Bacteria</taxon>
        <taxon>Bacillati</taxon>
        <taxon>Bacillota</taxon>
        <taxon>Bacilli</taxon>
        <taxon>Bacillales</taxon>
        <taxon>Paenibacillaceae</taxon>
        <taxon>Paenibacillus</taxon>
    </lineage>
</organism>
<dbReference type="Proteomes" id="UP001516620">
    <property type="component" value="Unassembled WGS sequence"/>
</dbReference>
<evidence type="ECO:0000313" key="2">
    <source>
        <dbReference type="EMBL" id="MBM6997588.1"/>
    </source>
</evidence>
<evidence type="ECO:0000256" key="1">
    <source>
        <dbReference type="SAM" id="MobiDB-lite"/>
    </source>
</evidence>
<proteinExistence type="predicted"/>
<gene>
    <name evidence="2" type="ORF">IM700_018160</name>
</gene>
<comment type="caution">
    <text evidence="2">The sequence shown here is derived from an EMBL/GenBank/DDBJ whole genome shotgun (WGS) entry which is preliminary data.</text>
</comment>
<feature type="compositionally biased region" description="Basic and acidic residues" evidence="1">
    <location>
        <begin position="36"/>
        <end position="57"/>
    </location>
</feature>
<sequence>MARSKSGIDKNLTNVVEDLDRTPVNAHQAQQMQQKVNDRRHRDINNRDHNKDMDPSH</sequence>
<name>A0ABS2HB17_9BACL</name>
<reference evidence="2 3" key="1">
    <citation type="submission" date="2021-01" db="EMBL/GenBank/DDBJ databases">
        <title>Paenibacillus sp.nov. isolated from the rhizosphere soil of tomato plant.</title>
        <authorList>
            <person name="Thin K.K."/>
            <person name="Zhang X."/>
            <person name="He S."/>
        </authorList>
    </citation>
    <scope>NUCLEOTIDE SEQUENCE [LARGE SCALE GENOMIC DNA]</scope>
    <source>
        <strain evidence="2 3">DXFW5</strain>
    </source>
</reference>
<evidence type="ECO:0000313" key="3">
    <source>
        <dbReference type="Proteomes" id="UP001516620"/>
    </source>
</evidence>
<protein>
    <submittedName>
        <fullName evidence="2">Uncharacterized protein</fullName>
    </submittedName>
</protein>
<feature type="region of interest" description="Disordered" evidence="1">
    <location>
        <begin position="1"/>
        <end position="57"/>
    </location>
</feature>
<keyword evidence="3" id="KW-1185">Reference proteome</keyword>
<feature type="compositionally biased region" description="Polar residues" evidence="1">
    <location>
        <begin position="25"/>
        <end position="35"/>
    </location>
</feature>
<dbReference type="EMBL" id="JADCNN020000020">
    <property type="protein sequence ID" value="MBM6997588.1"/>
    <property type="molecule type" value="Genomic_DNA"/>
</dbReference>
<accession>A0ABS2HB17</accession>
<dbReference type="RefSeq" id="WP_167521246.1">
    <property type="nucleotide sequence ID" value="NZ_JADCNN020000020.1"/>
</dbReference>